<keyword evidence="1" id="KW-1133">Transmembrane helix</keyword>
<dbReference type="InParanoid" id="A0A1V9XNS4"/>
<feature type="transmembrane region" description="Helical" evidence="1">
    <location>
        <begin position="109"/>
        <end position="126"/>
    </location>
</feature>
<keyword evidence="1" id="KW-0472">Membrane</keyword>
<evidence type="ECO:0000256" key="1">
    <source>
        <dbReference type="SAM" id="Phobius"/>
    </source>
</evidence>
<reference evidence="2 3" key="1">
    <citation type="journal article" date="2017" name="Gigascience">
        <title>Draft genome of the honey bee ectoparasitic mite, Tropilaelaps mercedesae, is shaped by the parasitic life history.</title>
        <authorList>
            <person name="Dong X."/>
            <person name="Armstrong S.D."/>
            <person name="Xia D."/>
            <person name="Makepeace B.L."/>
            <person name="Darby A.C."/>
            <person name="Kadowaki T."/>
        </authorList>
    </citation>
    <scope>NUCLEOTIDE SEQUENCE [LARGE SCALE GENOMIC DNA]</scope>
    <source>
        <strain evidence="2">Wuxi-XJTLU</strain>
    </source>
</reference>
<evidence type="ECO:0000313" key="2">
    <source>
        <dbReference type="EMBL" id="OQR75063.1"/>
    </source>
</evidence>
<keyword evidence="1" id="KW-0812">Transmembrane</keyword>
<organism evidence="2 3">
    <name type="scientific">Tropilaelaps mercedesae</name>
    <dbReference type="NCBI Taxonomy" id="418985"/>
    <lineage>
        <taxon>Eukaryota</taxon>
        <taxon>Metazoa</taxon>
        <taxon>Ecdysozoa</taxon>
        <taxon>Arthropoda</taxon>
        <taxon>Chelicerata</taxon>
        <taxon>Arachnida</taxon>
        <taxon>Acari</taxon>
        <taxon>Parasitiformes</taxon>
        <taxon>Mesostigmata</taxon>
        <taxon>Gamasina</taxon>
        <taxon>Dermanyssoidea</taxon>
        <taxon>Laelapidae</taxon>
        <taxon>Tropilaelaps</taxon>
    </lineage>
</organism>
<feature type="transmembrane region" description="Helical" evidence="1">
    <location>
        <begin position="38"/>
        <end position="58"/>
    </location>
</feature>
<keyword evidence="3" id="KW-1185">Reference proteome</keyword>
<evidence type="ECO:0000313" key="3">
    <source>
        <dbReference type="Proteomes" id="UP000192247"/>
    </source>
</evidence>
<dbReference type="EMBL" id="MNPL01006922">
    <property type="protein sequence ID" value="OQR75063.1"/>
    <property type="molecule type" value="Genomic_DNA"/>
</dbReference>
<accession>A0A1V9XNS4</accession>
<dbReference type="AlphaFoldDB" id="A0A1V9XNS4"/>
<name>A0A1V9XNS4_9ACAR</name>
<protein>
    <submittedName>
        <fullName evidence="2">Uncharacterized protein</fullName>
    </submittedName>
</protein>
<sequence>MVFYGQTGDDDDDDYVILVAPLLFASIWYRRRCLAVSWWRAGQLIANCVASPLVLMVASSGRKKLDRKVPYAFTASCTNERMPMNELQYQDQQQCHCSSSLNFTCVHRAYNGSYFIIFFLLLQVIGSGRPYRRSSLHTPHSS</sequence>
<feature type="transmembrane region" description="Helical" evidence="1">
    <location>
        <begin position="15"/>
        <end position="31"/>
    </location>
</feature>
<comment type="caution">
    <text evidence="2">The sequence shown here is derived from an EMBL/GenBank/DDBJ whole genome shotgun (WGS) entry which is preliminary data.</text>
</comment>
<proteinExistence type="predicted"/>
<dbReference type="Proteomes" id="UP000192247">
    <property type="component" value="Unassembled WGS sequence"/>
</dbReference>
<gene>
    <name evidence="2" type="ORF">BIW11_08666</name>
</gene>